<dbReference type="PANTHER" id="PTHR20959:SF1">
    <property type="entry name" value="TRANSPORT AND GOLGI ORGANIZATION PROTEIN 6 HOMOLOG"/>
    <property type="match status" value="1"/>
</dbReference>
<dbReference type="GO" id="GO:0009306">
    <property type="term" value="P:protein secretion"/>
    <property type="evidence" value="ECO:0007669"/>
    <property type="project" value="TreeGrafter"/>
</dbReference>
<keyword evidence="4" id="KW-0472">Membrane</keyword>
<dbReference type="Gene3D" id="1.25.10.10">
    <property type="entry name" value="Leucine-rich Repeat Variant"/>
    <property type="match status" value="1"/>
</dbReference>
<dbReference type="GO" id="GO:0000428">
    <property type="term" value="C:DNA-directed RNA polymerase complex"/>
    <property type="evidence" value="ECO:0007669"/>
    <property type="project" value="UniProtKB-KW"/>
</dbReference>
<name>A0A8S9Z1L3_9TREM</name>
<dbReference type="Pfam" id="PF25267">
    <property type="entry name" value="TANGO6_N"/>
    <property type="match status" value="1"/>
</dbReference>
<dbReference type="InterPro" id="IPR036898">
    <property type="entry name" value="RNA_pol_Rpb7-like_N_sf"/>
</dbReference>
<organism evidence="7 8">
    <name type="scientific">Paragonimus skrjabini miyazakii</name>
    <dbReference type="NCBI Taxonomy" id="59628"/>
    <lineage>
        <taxon>Eukaryota</taxon>
        <taxon>Metazoa</taxon>
        <taxon>Spiralia</taxon>
        <taxon>Lophotrochozoa</taxon>
        <taxon>Platyhelminthes</taxon>
        <taxon>Trematoda</taxon>
        <taxon>Digenea</taxon>
        <taxon>Plagiorchiida</taxon>
        <taxon>Troglotremata</taxon>
        <taxon>Troglotrematidae</taxon>
        <taxon>Paragonimus</taxon>
    </lineage>
</organism>
<comment type="caution">
    <text evidence="7">The sequence shown here is derived from an EMBL/GenBank/DDBJ whole genome shotgun (WGS) entry which is preliminary data.</text>
</comment>
<dbReference type="InterPro" id="IPR019451">
    <property type="entry name" value="Rtp1_C1"/>
</dbReference>
<evidence type="ECO:0000256" key="2">
    <source>
        <dbReference type="ARBA" id="ARBA00022478"/>
    </source>
</evidence>
<keyword evidence="4" id="KW-0812">Transmembrane</keyword>
<dbReference type="InterPro" id="IPR011989">
    <property type="entry name" value="ARM-like"/>
</dbReference>
<evidence type="ECO:0008006" key="9">
    <source>
        <dbReference type="Google" id="ProtNLM"/>
    </source>
</evidence>
<keyword evidence="8" id="KW-1185">Reference proteome</keyword>
<dbReference type="InterPro" id="IPR016024">
    <property type="entry name" value="ARM-type_fold"/>
</dbReference>
<keyword evidence="4" id="KW-1133">Transmembrane helix</keyword>
<feature type="domain" description="TANGO6 N-terminal" evidence="6">
    <location>
        <begin position="263"/>
        <end position="441"/>
    </location>
</feature>
<dbReference type="EMBL" id="JTDE01002695">
    <property type="protein sequence ID" value="KAF7257017.1"/>
    <property type="molecule type" value="Genomic_DNA"/>
</dbReference>
<accession>A0A8S9Z1L3</accession>
<dbReference type="OrthoDB" id="39591at2759"/>
<dbReference type="InterPro" id="IPR057347">
    <property type="entry name" value="TANGO6_N"/>
</dbReference>
<keyword evidence="3" id="KW-0804">Transcription</keyword>
<evidence type="ECO:0000259" key="5">
    <source>
        <dbReference type="Pfam" id="PF10363"/>
    </source>
</evidence>
<evidence type="ECO:0000256" key="1">
    <source>
        <dbReference type="ARBA" id="ARBA00005724"/>
    </source>
</evidence>
<evidence type="ECO:0000256" key="4">
    <source>
        <dbReference type="SAM" id="Phobius"/>
    </source>
</evidence>
<evidence type="ECO:0000256" key="3">
    <source>
        <dbReference type="ARBA" id="ARBA00023163"/>
    </source>
</evidence>
<feature type="transmembrane region" description="Helical" evidence="4">
    <location>
        <begin position="216"/>
        <end position="234"/>
    </location>
</feature>
<dbReference type="Proteomes" id="UP000822476">
    <property type="component" value="Unassembled WGS sequence"/>
</dbReference>
<evidence type="ECO:0000313" key="7">
    <source>
        <dbReference type="EMBL" id="KAF7257017.1"/>
    </source>
</evidence>
<feature type="domain" description="RNA polymerase II assembly factor Rtp1 C-terminal" evidence="5">
    <location>
        <begin position="1065"/>
        <end position="1188"/>
    </location>
</feature>
<comment type="similarity">
    <text evidence="1">Belongs to the Tango6 family.</text>
</comment>
<protein>
    <recommendedName>
        <fullName evidence="9">RNA polymerase II assembly factor Rtp1 C-terminal domain-containing protein</fullName>
    </recommendedName>
</protein>
<evidence type="ECO:0000259" key="6">
    <source>
        <dbReference type="Pfam" id="PF25267"/>
    </source>
</evidence>
<sequence length="1337" mass="147898">MESKVWTFTVPVYPVNFRRTTRTVLKYVNSHVNKFVPDLNALLIEYRKNTLHIMTCDRDTRDPNCIVVPIRPELPTVYVRAQVNVCIFTPHIGLELTATVCAVQPHLVLCKTNVSNVTVTLPRCSETGTCSILTGVGKDDPESHVTLFVDDVVVVRLSAVCLHPNLLILRGELVRVVNSVTTQSKALVQRFISSSEDEEEEEKQECTDSGIFDVDPHRLIVFLIVIAFLVYLFVRYPPASGVRSFFPAASIDSRELGVSCDNLFSVAHEEKLRKCMQFLVCLGFYPLLDEGVGLPLELRLESVTYYKCPKNPHDPDRQTKLLEIAKCLLQLRESKLDQLNRLLSPNLFLGDLIAALVQVAYGPSRVVHKSGSQLSPRQSHASDDARTLLWKLMCDLPGHVAMKELFILQGGTASGVKVKGSVQLPLAPNWLQKTCGRLLSRLMTRPKALGLSENGKRIPGNGVKSLLLASALVSPGTVSYSDSSGCINSLDPRTQPALAQAIARILATTPSVFLTKPSSSDTESLALKYHSSIAEQVLDLLVPSCDRVDSCTTSPTVEDSVSRFGYLVALTSIHELCNRNAQLGRQLYLSRLFAALHRLVHTGPNEWSASEGQLVTVPDATDQCELVNTNQLTRTLDVVTDLLSSPSPSEVVLREIISLSRPLFHLLVQVLKDQAASNASEVKELFSSLHTEKDQSISSLRLTLLNILSKLLGSSALSRCDRLNILRSWVDLPETSTSFSIGDSNLMACSVTVSPCHPRLAFRYRLLVDSTDPEAVNTLSVKGPRIVPYRCVLTSENTHLTVRPEVFTEHITALIELLKFGNPVRNVTEAVDDDIQHTPSFQSVFLKSHQCQSESSRNGSVEHDISTMSADLFHSLIADINHNLGIILRQRYPEEILLPSCDQTIGNEPFAVTVGIKSSLLAAAMLDNLGAQLWPQNPQQAVDLFEPSPSNPIQVNACDQFGRLLSTLNELDTVLRAHSELINSAQLELLHCLRVMLATRGAVDLQKPDKTPMPTSFNDSTVSIPPDRVSSLFAPQTNRPLIQNLSEPDIAPCSSGSERPVDPTLQEIFDQLNDPLVPVRGHALIMLSRLLESRDQCVLGHEERLFKILVQHLSDMDSYIYLSAIRGLAALGRAFTDRVLQAMLGRFRQLCASFQSDSNRVQSPGCRVEYQLKLGEAIMRTLRELGEMAPAYRDVVLHTVSVGTRDPEPLVRAASLSNLAELCRLLQHAIAPVTYEIFALIECHLIQDSSPSVRQASANLARSLLLDERLPDWLAPDVLRDLNRLLSNRVKIERDPSVLEQIEAALGELDKCARNSLFLKPLSVESLVKEIHISRPI</sequence>
<dbReference type="Gene3D" id="3.30.1490.120">
    <property type="entry name" value="RNA polymerase Rpb7-like, N-terminal domain"/>
    <property type="match status" value="1"/>
</dbReference>
<gene>
    <name evidence="7" type="ORF">EG68_06682</name>
</gene>
<dbReference type="Pfam" id="PF10363">
    <property type="entry name" value="RTP1_C1"/>
    <property type="match status" value="1"/>
</dbReference>
<dbReference type="InterPro" id="IPR039600">
    <property type="entry name" value="TANGO6/Rtp1"/>
</dbReference>
<keyword evidence="2" id="KW-0240">DNA-directed RNA polymerase</keyword>
<dbReference type="PANTHER" id="PTHR20959">
    <property type="entry name" value="TRANSPORT AND GOLGI ORGANIZATION PROTEIN 6 FAMILY MEMBER"/>
    <property type="match status" value="1"/>
</dbReference>
<reference evidence="7" key="1">
    <citation type="submission" date="2019-07" db="EMBL/GenBank/DDBJ databases">
        <title>Annotation for the trematode Paragonimus miyazaki's.</title>
        <authorList>
            <person name="Choi Y.-J."/>
        </authorList>
    </citation>
    <scope>NUCLEOTIDE SEQUENCE</scope>
    <source>
        <strain evidence="7">Japan</strain>
    </source>
</reference>
<proteinExistence type="inferred from homology"/>
<dbReference type="SUPFAM" id="SSF48371">
    <property type="entry name" value="ARM repeat"/>
    <property type="match status" value="1"/>
</dbReference>
<evidence type="ECO:0000313" key="8">
    <source>
        <dbReference type="Proteomes" id="UP000822476"/>
    </source>
</evidence>